<dbReference type="EMBL" id="KK101052">
    <property type="protein sequence ID" value="KIZ02430.1"/>
    <property type="molecule type" value="Genomic_DNA"/>
</dbReference>
<keyword evidence="2" id="KW-1185">Reference proteome</keyword>
<accession>A0A0D2MH71</accession>
<reference evidence="1 2" key="1">
    <citation type="journal article" date="2013" name="BMC Genomics">
        <title>Reconstruction of the lipid metabolism for the microalga Monoraphidium neglectum from its genome sequence reveals characteristics suitable for biofuel production.</title>
        <authorList>
            <person name="Bogen C."/>
            <person name="Al-Dilaimi A."/>
            <person name="Albersmeier A."/>
            <person name="Wichmann J."/>
            <person name="Grundmann M."/>
            <person name="Rupp O."/>
            <person name="Lauersen K.J."/>
            <person name="Blifernez-Klassen O."/>
            <person name="Kalinowski J."/>
            <person name="Goesmann A."/>
            <person name="Mussgnug J.H."/>
            <person name="Kruse O."/>
        </authorList>
    </citation>
    <scope>NUCLEOTIDE SEQUENCE [LARGE SCALE GENOMIC DNA]</scope>
    <source>
        <strain evidence="1 2">SAG 48.87</strain>
    </source>
</reference>
<gene>
    <name evidence="1" type="ORF">MNEG_5531</name>
</gene>
<dbReference type="Proteomes" id="UP000054498">
    <property type="component" value="Unassembled WGS sequence"/>
</dbReference>
<dbReference type="AlphaFoldDB" id="A0A0D2MH71"/>
<evidence type="ECO:0000313" key="2">
    <source>
        <dbReference type="Proteomes" id="UP000054498"/>
    </source>
</evidence>
<name>A0A0D2MH71_9CHLO</name>
<evidence type="ECO:0000313" key="1">
    <source>
        <dbReference type="EMBL" id="KIZ02430.1"/>
    </source>
</evidence>
<organism evidence="1 2">
    <name type="scientific">Monoraphidium neglectum</name>
    <dbReference type="NCBI Taxonomy" id="145388"/>
    <lineage>
        <taxon>Eukaryota</taxon>
        <taxon>Viridiplantae</taxon>
        <taxon>Chlorophyta</taxon>
        <taxon>core chlorophytes</taxon>
        <taxon>Chlorophyceae</taxon>
        <taxon>CS clade</taxon>
        <taxon>Sphaeropleales</taxon>
        <taxon>Selenastraceae</taxon>
        <taxon>Monoraphidium</taxon>
    </lineage>
</organism>
<dbReference type="GeneID" id="25738408"/>
<sequence length="449" mass="45909">MLADTREEEARRLKAQLQQIEQMGRLATPPLLSGDVPETLGLNAAHIEASVTALAGAARALRAELLRSKKRVPGLRPLLERLPVLSEVRAHEGGGDEVGIELREAAFCQPLWACLERLLWRPWQGYSNCSGSGSAAASSSGSGFGGQEEWGPAAVLPALLRTKPAVISAAAAALRAASGEDFAQQGGGGCGDGASAYRDEARVCLDAATSQGVQKGGGGLPGWCSRGGGGAGVTSAAVGAPEPLLPTAALDDLSLQILYEVVWAAAWEDQGQPAAVLSHLLADAAATAALRAALRELVCAALRCRLAAEALHPLLIVTARPPEECSVWPAPSSADEAETVQVVELGGPATSKASDGMGGGGRLTREEAELCCARPGVRMGPALALLVAASPGRGAAAPAGDATQAPLAHAPVVSRRIMLRRQVFKIGRLAAVDGPNPQVPDGSLLVNGQ</sequence>
<dbReference type="KEGG" id="mng:MNEG_5531"/>
<dbReference type="RefSeq" id="XP_013901449.1">
    <property type="nucleotide sequence ID" value="XM_014045995.1"/>
</dbReference>
<proteinExistence type="predicted"/>
<protein>
    <submittedName>
        <fullName evidence="1">Uncharacterized protein</fullName>
    </submittedName>
</protein>